<dbReference type="EMBL" id="DWUS01000053">
    <property type="protein sequence ID" value="HJD50630.1"/>
    <property type="molecule type" value="Genomic_DNA"/>
</dbReference>
<protein>
    <submittedName>
        <fullName evidence="2">Cytochrome oxidase assembly protein</fullName>
    </submittedName>
</protein>
<keyword evidence="1" id="KW-0472">Membrane</keyword>
<feature type="transmembrane region" description="Helical" evidence="1">
    <location>
        <begin position="7"/>
        <end position="24"/>
    </location>
</feature>
<dbReference type="Proteomes" id="UP000823908">
    <property type="component" value="Unassembled WGS sequence"/>
</dbReference>
<comment type="caution">
    <text evidence="2">The sequence shown here is derived from an EMBL/GenBank/DDBJ whole genome shotgun (WGS) entry which is preliminary data.</text>
</comment>
<sequence length="73" mass="7871">IFGKSLAFVLVVLGYQAIVGYTQYFNGLPIWLVEMHLIGSGVFALAASSLFERQLVLSSPAAREKAAGRVRTA</sequence>
<gene>
    <name evidence="2" type="ORF">H9908_01980</name>
</gene>
<name>A0A9D2ZS20_9MICC</name>
<keyword evidence="1" id="KW-0812">Transmembrane</keyword>
<dbReference type="AlphaFoldDB" id="A0A9D2ZS20"/>
<evidence type="ECO:0000313" key="2">
    <source>
        <dbReference type="EMBL" id="HJD50630.1"/>
    </source>
</evidence>
<evidence type="ECO:0000256" key="1">
    <source>
        <dbReference type="SAM" id="Phobius"/>
    </source>
</evidence>
<feature type="non-terminal residue" evidence="2">
    <location>
        <position position="1"/>
    </location>
</feature>
<reference evidence="2" key="2">
    <citation type="submission" date="2021-04" db="EMBL/GenBank/DDBJ databases">
        <authorList>
            <person name="Gilroy R."/>
        </authorList>
    </citation>
    <scope>NUCLEOTIDE SEQUENCE</scope>
    <source>
        <strain evidence="2">ChiHjej10B9-4811</strain>
    </source>
</reference>
<proteinExistence type="predicted"/>
<feature type="transmembrane region" description="Helical" evidence="1">
    <location>
        <begin position="30"/>
        <end position="51"/>
    </location>
</feature>
<reference evidence="2" key="1">
    <citation type="journal article" date="2021" name="PeerJ">
        <title>Extensive microbial diversity within the chicken gut microbiome revealed by metagenomics and culture.</title>
        <authorList>
            <person name="Gilroy R."/>
            <person name="Ravi A."/>
            <person name="Getino M."/>
            <person name="Pursley I."/>
            <person name="Horton D.L."/>
            <person name="Alikhan N.F."/>
            <person name="Baker D."/>
            <person name="Gharbi K."/>
            <person name="Hall N."/>
            <person name="Watson M."/>
            <person name="Adriaenssens E.M."/>
            <person name="Foster-Nyarko E."/>
            <person name="Jarju S."/>
            <person name="Secka A."/>
            <person name="Antonio M."/>
            <person name="Oren A."/>
            <person name="Chaudhuri R.R."/>
            <person name="La Ragione R."/>
            <person name="Hildebrand F."/>
            <person name="Pallen M.J."/>
        </authorList>
    </citation>
    <scope>NUCLEOTIDE SEQUENCE</scope>
    <source>
        <strain evidence="2">ChiHjej10B9-4811</strain>
    </source>
</reference>
<evidence type="ECO:0000313" key="3">
    <source>
        <dbReference type="Proteomes" id="UP000823908"/>
    </source>
</evidence>
<organism evidence="2 3">
    <name type="scientific">Candidatus Rothia avistercoris</name>
    <dbReference type="NCBI Taxonomy" id="2840479"/>
    <lineage>
        <taxon>Bacteria</taxon>
        <taxon>Bacillati</taxon>
        <taxon>Actinomycetota</taxon>
        <taxon>Actinomycetes</taxon>
        <taxon>Micrococcales</taxon>
        <taxon>Micrococcaceae</taxon>
        <taxon>Rothia</taxon>
    </lineage>
</organism>
<keyword evidence="1" id="KW-1133">Transmembrane helix</keyword>
<accession>A0A9D2ZS20</accession>